<evidence type="ECO:0008006" key="3">
    <source>
        <dbReference type="Google" id="ProtNLM"/>
    </source>
</evidence>
<gene>
    <name evidence="1" type="ORF">H9895_10825</name>
</gene>
<reference evidence="1" key="2">
    <citation type="submission" date="2021-04" db="EMBL/GenBank/DDBJ databases">
        <authorList>
            <person name="Gilroy R."/>
        </authorList>
    </citation>
    <scope>NUCLEOTIDE SEQUENCE</scope>
    <source>
        <strain evidence="1">CHK169-2315</strain>
    </source>
</reference>
<evidence type="ECO:0000313" key="1">
    <source>
        <dbReference type="EMBL" id="HIV75557.1"/>
    </source>
</evidence>
<dbReference type="Proteomes" id="UP000823937">
    <property type="component" value="Unassembled WGS sequence"/>
</dbReference>
<name>A0A9D1PP33_9BACI</name>
<dbReference type="EMBL" id="DXHX01000156">
    <property type="protein sequence ID" value="HIV75557.1"/>
    <property type="molecule type" value="Genomic_DNA"/>
</dbReference>
<organism evidence="1 2">
    <name type="scientific">Candidatus Pseudogracilibacillus intestinigallinarum</name>
    <dbReference type="NCBI Taxonomy" id="2838742"/>
    <lineage>
        <taxon>Bacteria</taxon>
        <taxon>Bacillati</taxon>
        <taxon>Bacillota</taxon>
        <taxon>Bacilli</taxon>
        <taxon>Bacillales</taxon>
        <taxon>Bacillaceae</taxon>
        <taxon>Pseudogracilibacillus</taxon>
    </lineage>
</organism>
<accession>A0A9D1PP33</accession>
<reference evidence="1" key="1">
    <citation type="journal article" date="2021" name="PeerJ">
        <title>Extensive microbial diversity within the chicken gut microbiome revealed by metagenomics and culture.</title>
        <authorList>
            <person name="Gilroy R."/>
            <person name="Ravi A."/>
            <person name="Getino M."/>
            <person name="Pursley I."/>
            <person name="Horton D.L."/>
            <person name="Alikhan N.F."/>
            <person name="Baker D."/>
            <person name="Gharbi K."/>
            <person name="Hall N."/>
            <person name="Watson M."/>
            <person name="Adriaenssens E.M."/>
            <person name="Foster-Nyarko E."/>
            <person name="Jarju S."/>
            <person name="Secka A."/>
            <person name="Antonio M."/>
            <person name="Oren A."/>
            <person name="Chaudhuri R.R."/>
            <person name="La Ragione R."/>
            <person name="Hildebrand F."/>
            <person name="Pallen M.J."/>
        </authorList>
    </citation>
    <scope>NUCLEOTIDE SEQUENCE</scope>
    <source>
        <strain evidence="1">CHK169-2315</strain>
    </source>
</reference>
<evidence type="ECO:0000313" key="2">
    <source>
        <dbReference type="Proteomes" id="UP000823937"/>
    </source>
</evidence>
<protein>
    <recommendedName>
        <fullName evidence="3">Peptidyl-prolyl cis-trans isomerase</fullName>
    </recommendedName>
</protein>
<comment type="caution">
    <text evidence="1">The sequence shown here is derived from an EMBL/GenBank/DDBJ whole genome shotgun (WGS) entry which is preliminary data.</text>
</comment>
<dbReference type="AlphaFoldDB" id="A0A9D1PP33"/>
<sequence length="162" mass="18858">MIIQMKGKIKFPITLDASVWIFDDRKVILEDAFTGQKEEVKDDSYKKTAQMFDQEVYFQSKIKPPVNKSINRFEKEKILKHSFVMPIETFIRSAEPEADVEHVRLKTNEDDVIITLDQLLNTYFLFSLNGKPLKEDGPVHLYFKDGSNKDAPIKGIKEIIFE</sequence>
<proteinExistence type="predicted"/>